<feature type="region of interest" description="Disordered" evidence="5">
    <location>
        <begin position="348"/>
        <end position="369"/>
    </location>
</feature>
<evidence type="ECO:0000313" key="7">
    <source>
        <dbReference type="EMBL" id="BAM79378.1"/>
    </source>
</evidence>
<protein>
    <submittedName>
        <fullName evidence="7">Uncharacterized protein</fullName>
    </submittedName>
</protein>
<dbReference type="PANTHER" id="PTHR12428:SF65">
    <property type="entry name" value="CYTOCHROME C OXIDASE ASSEMBLY PROTEIN COX18, MITOCHONDRIAL"/>
    <property type="match status" value="1"/>
</dbReference>
<evidence type="ECO:0000256" key="1">
    <source>
        <dbReference type="ARBA" id="ARBA00004141"/>
    </source>
</evidence>
<dbReference type="GO" id="GO:0032979">
    <property type="term" value="P:protein insertion into mitochondrial inner membrane from matrix"/>
    <property type="evidence" value="ECO:0007669"/>
    <property type="project" value="TreeGrafter"/>
</dbReference>
<keyword evidence="8" id="KW-1185">Reference proteome</keyword>
<keyword evidence="3 6" id="KW-1133">Transmembrane helix</keyword>
<accession>M1VFP3</accession>
<reference evidence="7 8" key="1">
    <citation type="journal article" date="2004" name="Nature">
        <title>Genome sequence of the ultrasmall unicellular red alga Cyanidioschyzon merolae 10D.</title>
        <authorList>
            <person name="Matsuzaki M."/>
            <person name="Misumi O."/>
            <person name="Shin-i T."/>
            <person name="Maruyama S."/>
            <person name="Takahara M."/>
            <person name="Miyagishima S."/>
            <person name="Mori T."/>
            <person name="Nishida K."/>
            <person name="Yagisawa F."/>
            <person name="Nishida K."/>
            <person name="Yoshida Y."/>
            <person name="Nishimura Y."/>
            <person name="Nakao S."/>
            <person name="Kobayashi T."/>
            <person name="Momoyama Y."/>
            <person name="Higashiyama T."/>
            <person name="Minoda A."/>
            <person name="Sano M."/>
            <person name="Nomoto H."/>
            <person name="Oishi K."/>
            <person name="Hayashi H."/>
            <person name="Ohta F."/>
            <person name="Nishizaka S."/>
            <person name="Haga S."/>
            <person name="Miura S."/>
            <person name="Morishita T."/>
            <person name="Kabeya Y."/>
            <person name="Terasawa K."/>
            <person name="Suzuki Y."/>
            <person name="Ishii Y."/>
            <person name="Asakawa S."/>
            <person name="Takano H."/>
            <person name="Ohta N."/>
            <person name="Kuroiwa H."/>
            <person name="Tanaka K."/>
            <person name="Shimizu N."/>
            <person name="Sugano S."/>
            <person name="Sato N."/>
            <person name="Nozaki H."/>
            <person name="Ogasawara N."/>
            <person name="Kohara Y."/>
            <person name="Kuroiwa T."/>
        </authorList>
    </citation>
    <scope>NUCLEOTIDE SEQUENCE [LARGE SCALE GENOMIC DNA]</scope>
    <source>
        <strain evidence="7 8">10D</strain>
    </source>
</reference>
<dbReference type="HOGENOM" id="CLU_750908_0_0_1"/>
<evidence type="ECO:0000256" key="5">
    <source>
        <dbReference type="SAM" id="MobiDB-lite"/>
    </source>
</evidence>
<evidence type="ECO:0000256" key="6">
    <source>
        <dbReference type="SAM" id="Phobius"/>
    </source>
</evidence>
<dbReference type="GeneID" id="16992917"/>
<dbReference type="AlphaFoldDB" id="M1VFP3"/>
<dbReference type="InterPro" id="IPR001708">
    <property type="entry name" value="YidC/ALB3/OXA1/COX18"/>
</dbReference>
<dbReference type="RefSeq" id="XP_005535664.1">
    <property type="nucleotide sequence ID" value="XM_005535607.1"/>
</dbReference>
<dbReference type="Proteomes" id="UP000007014">
    <property type="component" value="Chromosome 5"/>
</dbReference>
<name>M1VFP3_CYAM1</name>
<evidence type="ECO:0000256" key="3">
    <source>
        <dbReference type="ARBA" id="ARBA00022989"/>
    </source>
</evidence>
<dbReference type="Gramene" id="CME168CT">
    <property type="protein sequence ID" value="CME168CT"/>
    <property type="gene ID" value="CME168C"/>
</dbReference>
<reference evidence="7 8" key="2">
    <citation type="journal article" date="2007" name="BMC Biol.">
        <title>A 100%-complete sequence reveals unusually simple genomic features in the hot-spring red alga Cyanidioschyzon merolae.</title>
        <authorList>
            <person name="Nozaki H."/>
            <person name="Takano H."/>
            <person name="Misumi O."/>
            <person name="Terasawa K."/>
            <person name="Matsuzaki M."/>
            <person name="Maruyama S."/>
            <person name="Nishida K."/>
            <person name="Yagisawa F."/>
            <person name="Yoshida Y."/>
            <person name="Fujiwara T."/>
            <person name="Takio S."/>
            <person name="Tamura K."/>
            <person name="Chung S.J."/>
            <person name="Nakamura S."/>
            <person name="Kuroiwa H."/>
            <person name="Tanaka K."/>
            <person name="Sato N."/>
            <person name="Kuroiwa T."/>
        </authorList>
    </citation>
    <scope>NUCLEOTIDE SEQUENCE [LARGE SCALE GENOMIC DNA]</scope>
    <source>
        <strain evidence="7 8">10D</strain>
    </source>
</reference>
<dbReference type="PANTHER" id="PTHR12428">
    <property type="entry name" value="OXA1"/>
    <property type="match status" value="1"/>
</dbReference>
<organism evidence="7 8">
    <name type="scientific">Cyanidioschyzon merolae (strain NIES-3377 / 10D)</name>
    <name type="common">Unicellular red alga</name>
    <dbReference type="NCBI Taxonomy" id="280699"/>
    <lineage>
        <taxon>Eukaryota</taxon>
        <taxon>Rhodophyta</taxon>
        <taxon>Bangiophyceae</taxon>
        <taxon>Cyanidiales</taxon>
        <taxon>Cyanidiaceae</taxon>
        <taxon>Cyanidioschyzon</taxon>
    </lineage>
</organism>
<gene>
    <name evidence="7" type="ORF">CYME_CME168C</name>
</gene>
<dbReference type="KEGG" id="cme:CYME_CME168C"/>
<dbReference type="GO" id="GO:0032977">
    <property type="term" value="F:membrane insertase activity"/>
    <property type="evidence" value="ECO:0007669"/>
    <property type="project" value="InterPro"/>
</dbReference>
<proteinExistence type="predicted"/>
<evidence type="ECO:0000313" key="8">
    <source>
        <dbReference type="Proteomes" id="UP000007014"/>
    </source>
</evidence>
<evidence type="ECO:0000256" key="4">
    <source>
        <dbReference type="ARBA" id="ARBA00023136"/>
    </source>
</evidence>
<dbReference type="GO" id="GO:0005743">
    <property type="term" value="C:mitochondrial inner membrane"/>
    <property type="evidence" value="ECO:0007669"/>
    <property type="project" value="TreeGrafter"/>
</dbReference>
<dbReference type="EMBL" id="AP006487">
    <property type="protein sequence ID" value="BAM79378.1"/>
    <property type="molecule type" value="Genomic_DNA"/>
</dbReference>
<evidence type="ECO:0000256" key="2">
    <source>
        <dbReference type="ARBA" id="ARBA00022692"/>
    </source>
</evidence>
<comment type="subcellular location">
    <subcellularLocation>
        <location evidence="1">Membrane</location>
        <topology evidence="1">Multi-pass membrane protein</topology>
    </subcellularLocation>
</comment>
<feature type="transmembrane region" description="Helical" evidence="6">
    <location>
        <begin position="18"/>
        <end position="38"/>
    </location>
</feature>
<dbReference type="OrthoDB" id="2148490at2759"/>
<keyword evidence="2 6" id="KW-0812">Transmembrane</keyword>
<keyword evidence="4 6" id="KW-0472">Membrane</keyword>
<dbReference type="OMA" id="MEYSKEP"/>
<sequence>MTAGHDPEQTKRSGGLTVLWLTGSAIALRLITLPLEAYQARQWLRLREAQRLASAAYQLLTRSSQVQLNHRTSASNDDLLSSLTCLQRKALQRYGTSRWRALVPWGRVVGLPAFVFAALRVRQLALAGDLGGTLPGLWLKDLSEPDPFYLLPLCNMVLMLRNLEYSFPLMPFSKAGNTSAETRSPPTQQYWLQSQSLKVLLQGAVLVITPGVVNLPSAVLLFWLTNSCIQTALTSAWWRQRWHRWIQQTALPDKQRELDKFSDSKEEPANRLEAQLDQALDQASREIRWVNRAIADVVRHRPVTPSLLKQVEFELQRWRARRLIQLPWRATVRDAPSGRPMLALYLESSGSEGEHAAASETPSSASVKH</sequence>